<evidence type="ECO:0000313" key="2">
    <source>
        <dbReference type="EMBL" id="KXZ40011.1"/>
    </source>
</evidence>
<feature type="region of interest" description="Disordered" evidence="1">
    <location>
        <begin position="86"/>
        <end position="105"/>
    </location>
</feature>
<evidence type="ECO:0000256" key="1">
    <source>
        <dbReference type="SAM" id="MobiDB-lite"/>
    </source>
</evidence>
<dbReference type="Pfam" id="PF04883">
    <property type="entry name" value="HK97-gp10_like"/>
    <property type="match status" value="1"/>
</dbReference>
<dbReference type="NCBIfam" id="TIGR01725">
    <property type="entry name" value="phge_HK97_gp10"/>
    <property type="match status" value="1"/>
</dbReference>
<comment type="caution">
    <text evidence="2">The sequence shown here is derived from an EMBL/GenBank/DDBJ whole genome shotgun (WGS) entry which is preliminary data.</text>
</comment>
<dbReference type="Proteomes" id="UP000323392">
    <property type="component" value="Unassembled WGS sequence"/>
</dbReference>
<evidence type="ECO:0000313" key="3">
    <source>
        <dbReference type="EMBL" id="SHL13665.1"/>
    </source>
</evidence>
<sequence>MSITVEVKNLEKTLKKMALYSKEKEIEIDSIVKKTAKGIASKAKSLVPVKTGNLKSSIKPKYFRKKGPSATVFPRGKKGAHRHLLEYGTKQRRHKSGKSTGRVNPRLFMTPAHRSYENVYLSEIKKVVDKIDVI</sequence>
<organism evidence="2 4">
    <name type="scientific">Alkalithermobacter thermoalcaliphilus JW-YL-7 = DSM 7308</name>
    <dbReference type="NCBI Taxonomy" id="1121328"/>
    <lineage>
        <taxon>Bacteria</taxon>
        <taxon>Bacillati</taxon>
        <taxon>Bacillota</taxon>
        <taxon>Clostridia</taxon>
        <taxon>Peptostreptococcales</taxon>
        <taxon>Tepidibacteraceae</taxon>
        <taxon>Alkalithermobacter</taxon>
    </lineage>
</organism>
<dbReference type="PATRIC" id="fig|1121328.3.peg.1096"/>
<dbReference type="RefSeq" id="WP_066070157.1">
    <property type="nucleotide sequence ID" value="NZ_FRBG01000012.1"/>
</dbReference>
<name>A0A150FQW6_CLOPD</name>
<evidence type="ECO:0000313" key="5">
    <source>
        <dbReference type="Proteomes" id="UP000323392"/>
    </source>
</evidence>
<evidence type="ECO:0000313" key="4">
    <source>
        <dbReference type="Proteomes" id="UP000092605"/>
    </source>
</evidence>
<dbReference type="OrthoDB" id="7585428at2"/>
<accession>A0A150FQW6</accession>
<dbReference type="STRING" id="1121328.JWYL7_1086"/>
<keyword evidence="5" id="KW-1185">Reference proteome</keyword>
<protein>
    <submittedName>
        <fullName evidence="2">Phage protein, HK97 gp10 family</fullName>
    </submittedName>
</protein>
<reference evidence="2 4" key="1">
    <citation type="submission" date="2016-02" db="EMBL/GenBank/DDBJ databases">
        <title>Draft genome sequence for Clostridium paradoxum JW-YL-7.</title>
        <authorList>
            <person name="Utturkar S.M."/>
            <person name="Lancaster A."/>
            <person name="Poole F.L."/>
            <person name="Adams M.W."/>
            <person name="Brown S.D."/>
        </authorList>
    </citation>
    <scope>NUCLEOTIDE SEQUENCE [LARGE SCALE GENOMIC DNA]</scope>
    <source>
        <strain evidence="2 4">JW-YL-7</strain>
    </source>
</reference>
<gene>
    <name evidence="2" type="ORF">JWYL7_1086</name>
    <name evidence="3" type="ORF">SAMN05661008_01529</name>
</gene>
<dbReference type="EMBL" id="FRBG01000012">
    <property type="protein sequence ID" value="SHL13665.1"/>
    <property type="molecule type" value="Genomic_DNA"/>
</dbReference>
<dbReference type="InterPro" id="IPR010064">
    <property type="entry name" value="HK97-gp10_tail"/>
</dbReference>
<reference evidence="3 5" key="2">
    <citation type="submission" date="2016-11" db="EMBL/GenBank/DDBJ databases">
        <authorList>
            <person name="Varghese N."/>
            <person name="Submissions S."/>
        </authorList>
    </citation>
    <scope>NUCLEOTIDE SEQUENCE [LARGE SCALE GENOMIC DNA]</scope>
    <source>
        <strain evidence="3 5">DSM 7308</strain>
    </source>
</reference>
<dbReference type="Proteomes" id="UP000092605">
    <property type="component" value="Unassembled WGS sequence"/>
</dbReference>
<proteinExistence type="predicted"/>
<dbReference type="EMBL" id="LSFY01000001">
    <property type="protein sequence ID" value="KXZ40011.1"/>
    <property type="molecule type" value="Genomic_DNA"/>
</dbReference>
<dbReference type="AlphaFoldDB" id="A0A150FQW6"/>